<dbReference type="Proteomes" id="UP000694865">
    <property type="component" value="Unplaced"/>
</dbReference>
<dbReference type="Gene3D" id="3.30.70.80">
    <property type="entry name" value="Peptidase S8 propeptide/proteinase inhibitor I9"/>
    <property type="match status" value="1"/>
</dbReference>
<keyword evidence="3 5" id="KW-0378">Hydrolase</keyword>
<feature type="active site" description="Charge relay system" evidence="5">
    <location>
        <position position="304"/>
    </location>
</feature>
<dbReference type="PANTHER" id="PTHR43806:SF58">
    <property type="entry name" value="ALKALINE PROTEASE 1-RELATED"/>
    <property type="match status" value="1"/>
</dbReference>
<dbReference type="InterPro" id="IPR000209">
    <property type="entry name" value="Peptidase_S8/S53_dom"/>
</dbReference>
<feature type="active site" description="Charge relay system" evidence="5">
    <location>
        <position position="681"/>
    </location>
</feature>
<feature type="signal peptide" evidence="8">
    <location>
        <begin position="1"/>
        <end position="18"/>
    </location>
</feature>
<comment type="similarity">
    <text evidence="1 5 6">Belongs to the peptidase S8 family.</text>
</comment>
<dbReference type="PANTHER" id="PTHR43806">
    <property type="entry name" value="PEPTIDASE S8"/>
    <property type="match status" value="1"/>
</dbReference>
<dbReference type="Gene3D" id="3.40.50.200">
    <property type="entry name" value="Peptidase S8/S53 domain"/>
    <property type="match status" value="2"/>
</dbReference>
<name>A0ABM0LUY5_SACKO</name>
<feature type="domain" description="Peptidase S8/S53" evidence="9">
    <location>
        <begin position="114"/>
        <end position="340"/>
    </location>
</feature>
<accession>A0ABM0LUY5</accession>
<sequence>MKWLLVLAVLTLLQWVNALAPVHYAEEDTAIPNRYMVLLKKDADLQSTISRIKSFSVVAEFGWEYVIWKVRYIEQDQFAYVDAIGSWGLDRTDQRNLPLDDIFVPEGDGFNANIFVLDTGITYAHTDFEGRAKLFMDVVDPGNPSQVDCNGHGTHCAGTVGGITYGVAKKVNLWNTRVLNCLGGGPASDVVFGMEAVADSGNRPAAISMSLSYPDSDILDEAADYCVDRGVSVVTSSGNDDRDACFKSPQRNNRTIAVGATDDTDTRAYFSNYGPCQDIWAPGVDIVSCHNEDLDGTATLSGTSMACPHVAGVAAIKLGIKPEMTPEEVKTTILADSTPGVVNDAKEEEGTPNLLFSTMKWILVLAVLTLVQWTNASAPVYFAREDVAIPNKYMVFLEKDADLQSIKMRIKSFSFIAEFGWEYKGMNGFVVTIDNKGLNYMRDLDEVRYIEQDQMGHKDAIASWGLDRTDQRTLPLDDVFVPEGDGAGANVFVLDTGITYAHTDFEGRAKLFRDMVNPGNPSETDCDGHGTHCAGTVGGATYGVAKKVNLWNTRVLNCFGSGPASDVAAGMTEVADFGDRPAAISMSLSYVDSVTIDDAATYCFENGVSVVTSSGNDDADACFKSPQRNNRTIAVGATDDTDTRAYFSNYGPCQDIYAPGVDIVSCDNNDLNGSSVKSGTSMSCPHVAGVAAIKLGIKPEMSPGEVKTTILADSTPGVVNDAKEEEDTPNKLLYSAENI</sequence>
<dbReference type="RefSeq" id="XP_006811576.1">
    <property type="nucleotide sequence ID" value="XM_006811513.1"/>
</dbReference>
<evidence type="ECO:0000256" key="5">
    <source>
        <dbReference type="PROSITE-ProRule" id="PRU01240"/>
    </source>
</evidence>
<dbReference type="InterPro" id="IPR015500">
    <property type="entry name" value="Peptidase_S8_subtilisin-rel"/>
</dbReference>
<feature type="domain" description="Peptidase S8/S53" evidence="9">
    <location>
        <begin position="487"/>
        <end position="715"/>
    </location>
</feature>
<feature type="active site" description="Charge relay system" evidence="5">
    <location>
        <position position="495"/>
    </location>
</feature>
<dbReference type="InterPro" id="IPR022398">
    <property type="entry name" value="Peptidase_S8_His-AS"/>
</dbReference>
<evidence type="ECO:0000256" key="2">
    <source>
        <dbReference type="ARBA" id="ARBA00022670"/>
    </source>
</evidence>
<gene>
    <name evidence="11" type="primary">LOC100369550</name>
</gene>
<feature type="region of interest" description="Disordered" evidence="7">
    <location>
        <begin position="719"/>
        <end position="739"/>
    </location>
</feature>
<organism evidence="10 11">
    <name type="scientific">Saccoglossus kowalevskii</name>
    <name type="common">Acorn worm</name>
    <dbReference type="NCBI Taxonomy" id="10224"/>
    <lineage>
        <taxon>Eukaryota</taxon>
        <taxon>Metazoa</taxon>
        <taxon>Hemichordata</taxon>
        <taxon>Enteropneusta</taxon>
        <taxon>Harrimaniidae</taxon>
        <taxon>Saccoglossus</taxon>
    </lineage>
</organism>
<dbReference type="InterPro" id="IPR036852">
    <property type="entry name" value="Peptidase_S8/S53_dom_sf"/>
</dbReference>
<evidence type="ECO:0000256" key="4">
    <source>
        <dbReference type="ARBA" id="ARBA00022825"/>
    </source>
</evidence>
<keyword evidence="8" id="KW-0732">Signal</keyword>
<dbReference type="InterPro" id="IPR034193">
    <property type="entry name" value="PCSK9_ProteinaseK-like"/>
</dbReference>
<feature type="active site" description="Charge relay system" evidence="5">
    <location>
        <position position="529"/>
    </location>
</feature>
<evidence type="ECO:0000256" key="3">
    <source>
        <dbReference type="ARBA" id="ARBA00022801"/>
    </source>
</evidence>
<evidence type="ECO:0000259" key="9">
    <source>
        <dbReference type="Pfam" id="PF00082"/>
    </source>
</evidence>
<dbReference type="Pfam" id="PF00082">
    <property type="entry name" value="Peptidase_S8"/>
    <property type="match status" value="2"/>
</dbReference>
<evidence type="ECO:0000256" key="1">
    <source>
        <dbReference type="ARBA" id="ARBA00011073"/>
    </source>
</evidence>
<dbReference type="PROSITE" id="PS00138">
    <property type="entry name" value="SUBTILASE_SER"/>
    <property type="match status" value="2"/>
</dbReference>
<dbReference type="SUPFAM" id="SSF52743">
    <property type="entry name" value="Subtilisin-like"/>
    <property type="match status" value="2"/>
</dbReference>
<keyword evidence="10" id="KW-1185">Reference proteome</keyword>
<keyword evidence="2 5" id="KW-0645">Protease</keyword>
<evidence type="ECO:0000313" key="11">
    <source>
        <dbReference type="RefSeq" id="XP_006811576.1"/>
    </source>
</evidence>
<dbReference type="PROSITE" id="PS00137">
    <property type="entry name" value="SUBTILASE_HIS"/>
    <property type="match status" value="2"/>
</dbReference>
<keyword evidence="4 5" id="KW-0720">Serine protease</keyword>
<protein>
    <submittedName>
        <fullName evidence="11">Subtilisin-like protease CPC735_031240-like</fullName>
    </submittedName>
</protein>
<dbReference type="PROSITE" id="PS51892">
    <property type="entry name" value="SUBTILASE"/>
    <property type="match status" value="2"/>
</dbReference>
<feature type="chain" id="PRO_5046530362" evidence="8">
    <location>
        <begin position="19"/>
        <end position="739"/>
    </location>
</feature>
<dbReference type="GeneID" id="100369550"/>
<feature type="active site" description="Charge relay system" evidence="5">
    <location>
        <position position="152"/>
    </location>
</feature>
<evidence type="ECO:0000256" key="7">
    <source>
        <dbReference type="SAM" id="MobiDB-lite"/>
    </source>
</evidence>
<reference evidence="11" key="1">
    <citation type="submission" date="2025-08" db="UniProtKB">
        <authorList>
            <consortium name="RefSeq"/>
        </authorList>
    </citation>
    <scope>IDENTIFICATION</scope>
    <source>
        <tissue evidence="11">Testes</tissue>
    </source>
</reference>
<feature type="active site" description="Charge relay system" evidence="5">
    <location>
        <position position="118"/>
    </location>
</feature>
<dbReference type="InterPro" id="IPR050131">
    <property type="entry name" value="Peptidase_S8_subtilisin-like"/>
</dbReference>
<dbReference type="InterPro" id="IPR023828">
    <property type="entry name" value="Peptidase_S8_Ser-AS"/>
</dbReference>
<dbReference type="PROSITE" id="PS00136">
    <property type="entry name" value="SUBTILASE_ASP"/>
    <property type="match status" value="2"/>
</dbReference>
<dbReference type="CDD" id="cd04077">
    <property type="entry name" value="Peptidases_S8_PCSK9_ProteinaseK_like"/>
    <property type="match status" value="2"/>
</dbReference>
<evidence type="ECO:0000256" key="6">
    <source>
        <dbReference type="RuleBase" id="RU003355"/>
    </source>
</evidence>
<evidence type="ECO:0000313" key="10">
    <source>
        <dbReference type="Proteomes" id="UP000694865"/>
    </source>
</evidence>
<dbReference type="InterPro" id="IPR023827">
    <property type="entry name" value="Peptidase_S8_Asp-AS"/>
</dbReference>
<dbReference type="InterPro" id="IPR037045">
    <property type="entry name" value="S8pro/Inhibitor_I9_sf"/>
</dbReference>
<evidence type="ECO:0000256" key="8">
    <source>
        <dbReference type="SAM" id="SignalP"/>
    </source>
</evidence>
<proteinExistence type="inferred from homology"/>
<dbReference type="PRINTS" id="PR00723">
    <property type="entry name" value="SUBTILISIN"/>
</dbReference>